<evidence type="ECO:0000256" key="1">
    <source>
        <dbReference type="ARBA" id="ARBA00010652"/>
    </source>
</evidence>
<sequence>MFDESHYSELLPETNSRNMYTGPGTGSMVAAAGEWQHMIEEVSSGVVEPFGEILQRLQEQCSGPSARRMHNAATQFLSWLRRLEKQLEVTHQQTAYLCTAYANAHRAMVSPAAITDNRADRDKLATTNQLGLNTPAIADLDAQYTQYGNRAVAVMRRYELLVLSALSAMTPWQQPPPITSGA</sequence>
<dbReference type="STRING" id="1202450.B586_16000"/>
<dbReference type="SUPFAM" id="SSF140459">
    <property type="entry name" value="PE/PPE dimer-like"/>
    <property type="match status" value="1"/>
</dbReference>
<dbReference type="OrthoDB" id="4752337at2"/>
<dbReference type="GO" id="GO:0052572">
    <property type="term" value="P:response to host immune response"/>
    <property type="evidence" value="ECO:0007669"/>
    <property type="project" value="TreeGrafter"/>
</dbReference>
<dbReference type="EMBL" id="LDPR01000001">
    <property type="protein sequence ID" value="KLO38910.1"/>
    <property type="molecule type" value="Genomic_DNA"/>
</dbReference>
<dbReference type="InterPro" id="IPR000030">
    <property type="entry name" value="PPE_dom"/>
</dbReference>
<evidence type="ECO:0000259" key="3">
    <source>
        <dbReference type="Pfam" id="PF00823"/>
    </source>
</evidence>
<feature type="region of interest" description="Disordered" evidence="2">
    <location>
        <begin position="1"/>
        <end position="22"/>
    </location>
</feature>
<evidence type="ECO:0000313" key="4">
    <source>
        <dbReference type="EMBL" id="KLO38910.1"/>
    </source>
</evidence>
<dbReference type="Pfam" id="PF00823">
    <property type="entry name" value="PPE"/>
    <property type="match status" value="1"/>
</dbReference>
<dbReference type="PATRIC" id="fig|29311.18.peg.110"/>
<keyword evidence="5" id="KW-1185">Reference proteome</keyword>
<gene>
    <name evidence="4" type="ORF">ABH38_00520</name>
</gene>
<dbReference type="PANTHER" id="PTHR46766">
    <property type="entry name" value="GLUTAMINE-RICH PROTEIN 2"/>
    <property type="match status" value="1"/>
</dbReference>
<dbReference type="InterPro" id="IPR038332">
    <property type="entry name" value="PPE_sf"/>
</dbReference>
<dbReference type="AlphaFoldDB" id="A0A0I9UQD6"/>
<dbReference type="RefSeq" id="WP_047313107.1">
    <property type="nucleotide sequence ID" value="NZ_LDPQ01000001.1"/>
</dbReference>
<organism evidence="4 5">
    <name type="scientific">Mycobacterium haemophilum</name>
    <dbReference type="NCBI Taxonomy" id="29311"/>
    <lineage>
        <taxon>Bacteria</taxon>
        <taxon>Bacillati</taxon>
        <taxon>Actinomycetota</taxon>
        <taxon>Actinomycetes</taxon>
        <taxon>Mycobacteriales</taxon>
        <taxon>Mycobacteriaceae</taxon>
        <taxon>Mycobacterium</taxon>
    </lineage>
</organism>
<dbReference type="Gene3D" id="1.20.1260.20">
    <property type="entry name" value="PPE superfamily"/>
    <property type="match status" value="1"/>
</dbReference>
<proteinExistence type="inferred from homology"/>
<evidence type="ECO:0000256" key="2">
    <source>
        <dbReference type="SAM" id="MobiDB-lite"/>
    </source>
</evidence>
<protein>
    <recommendedName>
        <fullName evidence="3">PPE domain-containing protein</fullName>
    </recommendedName>
</protein>
<evidence type="ECO:0000313" key="5">
    <source>
        <dbReference type="Proteomes" id="UP000036334"/>
    </source>
</evidence>
<reference evidence="4 5" key="1">
    <citation type="submission" date="2015-05" db="EMBL/GenBank/DDBJ databases">
        <title>Genome sequence of Mycobacterium haemophilum.</title>
        <authorList>
            <person name="Greninger A.L."/>
            <person name="Cunningham G."/>
            <person name="Miller S."/>
        </authorList>
    </citation>
    <scope>NUCLEOTIDE SEQUENCE [LARGE SCALE GENOMIC DNA]</scope>
    <source>
        <strain evidence="5">UC1</strain>
    </source>
</reference>
<name>A0A0I9UQD6_9MYCO</name>
<comment type="caution">
    <text evidence="4">The sequence shown here is derived from an EMBL/GenBank/DDBJ whole genome shotgun (WGS) entry which is preliminary data.</text>
</comment>
<dbReference type="Proteomes" id="UP000036334">
    <property type="component" value="Unassembled WGS sequence"/>
</dbReference>
<dbReference type="PANTHER" id="PTHR46766:SF1">
    <property type="entry name" value="GLUTAMINE-RICH PROTEIN 2"/>
    <property type="match status" value="1"/>
</dbReference>
<feature type="domain" description="PPE" evidence="3">
    <location>
        <begin position="8"/>
        <end position="169"/>
    </location>
</feature>
<accession>A0A0I9UQD6</accession>
<comment type="similarity">
    <text evidence="1">Belongs to the mycobacterial PPE family.</text>
</comment>